<dbReference type="Gene3D" id="3.30.420.40">
    <property type="match status" value="1"/>
</dbReference>
<dbReference type="Pfam" id="PF02541">
    <property type="entry name" value="Ppx-GppA"/>
    <property type="match status" value="1"/>
</dbReference>
<dbReference type="NCBIfam" id="TIGR03706">
    <property type="entry name" value="exo_poly_only"/>
    <property type="match status" value="1"/>
</dbReference>
<dbReference type="InterPro" id="IPR048950">
    <property type="entry name" value="Ppx_GppA_C"/>
</dbReference>
<dbReference type="PANTHER" id="PTHR30005">
    <property type="entry name" value="EXOPOLYPHOSPHATASE"/>
    <property type="match status" value="1"/>
</dbReference>
<proteinExistence type="inferred from homology"/>
<dbReference type="EMBL" id="CP064056">
    <property type="protein sequence ID" value="QPM75295.1"/>
    <property type="molecule type" value="Genomic_DNA"/>
</dbReference>
<sequence>MKRIGLVDIGSNTVRLVIFEFDHRTGLNDILNIKTPARLSQYLDADMKMSQDGIDVLEETLQSFKKVASRFQVDTLNPIATAALRQSTNRKDIIKTIESNLDIVIQIIPEEDEAYYGYYAITHTTEIQDGISIDIGGGSTEVTLFKDKELVHSHSFPFGVVTLQRQFFDNRDHNDKKALKEIEAFLLKQFEQFDWLKKQQVALIGIGGSARNIARIHQAQHTYPISGVHNYTMDEKALNEVFKLLTHSSRKELKDLDGLSRDRTDLITPAVALFKTLYSYTDATQFTFSRKGLREGYIMNLINKEFDGEFKSSNVSEIALKHLAQEYYIEEESAEHRVTLCKQLLEQLCDAKALKISKEDRWLFLEGAYLYYLGRFIDSDSSSPHTFYIIANSNIDGLTHHERVKLALIASFKNKSLLKFYSQQTKWLDDETINHIQELGGIVKFINALNISHTSRVKSIELQYIDKKNYQLNVYCKDKLVVEEYDSQRQKKHIEKILNANLTIVFTKT</sequence>
<protein>
    <recommendedName>
        <fullName evidence="2">exopolyphosphatase</fullName>
        <ecNumber evidence="2">3.6.1.11</ecNumber>
    </recommendedName>
</protein>
<evidence type="ECO:0000259" key="6">
    <source>
        <dbReference type="Pfam" id="PF21447"/>
    </source>
</evidence>
<dbReference type="PANTHER" id="PTHR30005:SF0">
    <property type="entry name" value="RETROGRADE REGULATION PROTEIN 2"/>
    <property type="match status" value="1"/>
</dbReference>
<dbReference type="GO" id="GO:0006793">
    <property type="term" value="P:phosphorus metabolic process"/>
    <property type="evidence" value="ECO:0007669"/>
    <property type="project" value="InterPro"/>
</dbReference>
<name>A0A7T1FA30_9STAP</name>
<dbReference type="InterPro" id="IPR043129">
    <property type="entry name" value="ATPase_NBD"/>
</dbReference>
<dbReference type="AlphaFoldDB" id="A0A7T1FA30"/>
<feature type="domain" description="Ppx/GppA phosphatase N-terminal" evidence="5">
    <location>
        <begin position="22"/>
        <end position="304"/>
    </location>
</feature>
<accession>A0A7T1FA30</accession>
<dbReference type="Proteomes" id="UP000594455">
    <property type="component" value="Chromosome"/>
</dbReference>
<feature type="domain" description="Ppx/GppA phosphatase C-terminal" evidence="6">
    <location>
        <begin position="319"/>
        <end position="473"/>
    </location>
</feature>
<dbReference type="Gene3D" id="3.30.420.150">
    <property type="entry name" value="Exopolyphosphatase. Domain 2"/>
    <property type="match status" value="1"/>
</dbReference>
<dbReference type="InterPro" id="IPR022371">
    <property type="entry name" value="Exopolyphosphatase"/>
</dbReference>
<comment type="similarity">
    <text evidence="1">Belongs to the GppA/Ppx family.</text>
</comment>
<dbReference type="KEGG" id="sllo:ISP08_00735"/>
<evidence type="ECO:0000259" key="5">
    <source>
        <dbReference type="Pfam" id="PF02541"/>
    </source>
</evidence>
<keyword evidence="3 7" id="KW-0378">Hydrolase</keyword>
<evidence type="ECO:0000256" key="2">
    <source>
        <dbReference type="ARBA" id="ARBA00012451"/>
    </source>
</evidence>
<evidence type="ECO:0000256" key="3">
    <source>
        <dbReference type="ARBA" id="ARBA00022801"/>
    </source>
</evidence>
<evidence type="ECO:0000256" key="4">
    <source>
        <dbReference type="ARBA" id="ARBA00047607"/>
    </source>
</evidence>
<dbReference type="SUPFAM" id="SSF53067">
    <property type="entry name" value="Actin-like ATPase domain"/>
    <property type="match status" value="2"/>
</dbReference>
<dbReference type="InterPro" id="IPR050273">
    <property type="entry name" value="GppA/Ppx_hydrolase"/>
</dbReference>
<gene>
    <name evidence="7" type="primary">ppx</name>
    <name evidence="7" type="ORF">ISP08_00735</name>
</gene>
<dbReference type="CDD" id="cd24052">
    <property type="entry name" value="ASKHA_NBD_HpPPX-GppA-like"/>
    <property type="match status" value="1"/>
</dbReference>
<dbReference type="RefSeq" id="WP_195718975.1">
    <property type="nucleotide sequence ID" value="NZ_CP064056.1"/>
</dbReference>
<dbReference type="GO" id="GO:0004309">
    <property type="term" value="F:exopolyphosphatase activity"/>
    <property type="evidence" value="ECO:0007669"/>
    <property type="project" value="UniProtKB-EC"/>
</dbReference>
<evidence type="ECO:0000313" key="7">
    <source>
        <dbReference type="EMBL" id="QPM75295.1"/>
    </source>
</evidence>
<dbReference type="Pfam" id="PF21447">
    <property type="entry name" value="Ppx-GppA_III"/>
    <property type="match status" value="1"/>
</dbReference>
<evidence type="ECO:0000256" key="1">
    <source>
        <dbReference type="ARBA" id="ARBA00007125"/>
    </source>
</evidence>
<organism evidence="7 8">
    <name type="scientific">Staphylococcus lloydii</name>
    <dbReference type="NCBI Taxonomy" id="2781774"/>
    <lineage>
        <taxon>Bacteria</taxon>
        <taxon>Bacillati</taxon>
        <taxon>Bacillota</taxon>
        <taxon>Bacilli</taxon>
        <taxon>Bacillales</taxon>
        <taxon>Staphylococcaceae</taxon>
        <taxon>Staphylococcus</taxon>
    </lineage>
</organism>
<dbReference type="EC" id="3.6.1.11" evidence="2"/>
<keyword evidence="8" id="KW-1185">Reference proteome</keyword>
<reference evidence="7 8" key="1">
    <citation type="submission" date="2020-10" db="EMBL/GenBank/DDBJ databases">
        <title>Closed genome sequences of Staphylococcus lloydii sp. nov. and Staphylococcus durrellii sp. nov. Isolated from Captive Fruit Bats (Pteropus livingstonii).</title>
        <authorList>
            <person name="Fountain K."/>
        </authorList>
    </citation>
    <scope>NUCLEOTIDE SEQUENCE [LARGE SCALE GENOMIC DNA]</scope>
    <source>
        <strain evidence="7 8">23_2_7_LY</strain>
    </source>
</reference>
<comment type="catalytic activity">
    <reaction evidence="4">
        <text>[phosphate](n) + H2O = [phosphate](n-1) + phosphate + H(+)</text>
        <dbReference type="Rhea" id="RHEA:21528"/>
        <dbReference type="Rhea" id="RHEA-COMP:9859"/>
        <dbReference type="Rhea" id="RHEA-COMP:14279"/>
        <dbReference type="ChEBI" id="CHEBI:15377"/>
        <dbReference type="ChEBI" id="CHEBI:15378"/>
        <dbReference type="ChEBI" id="CHEBI:16838"/>
        <dbReference type="ChEBI" id="CHEBI:43474"/>
        <dbReference type="EC" id="3.6.1.11"/>
    </reaction>
</comment>
<dbReference type="Gene3D" id="1.10.3210.10">
    <property type="entry name" value="Hypothetical protein af1432"/>
    <property type="match status" value="1"/>
</dbReference>
<dbReference type="SUPFAM" id="SSF109604">
    <property type="entry name" value="HD-domain/PDEase-like"/>
    <property type="match status" value="1"/>
</dbReference>
<evidence type="ECO:0000313" key="8">
    <source>
        <dbReference type="Proteomes" id="UP000594455"/>
    </source>
</evidence>
<dbReference type="InterPro" id="IPR003695">
    <property type="entry name" value="Ppx_GppA_N"/>
</dbReference>
<dbReference type="GO" id="GO:0006357">
    <property type="term" value="P:regulation of transcription by RNA polymerase II"/>
    <property type="evidence" value="ECO:0007669"/>
    <property type="project" value="TreeGrafter"/>
</dbReference>